<dbReference type="Proteomes" id="UP000321773">
    <property type="component" value="Unassembled WGS sequence"/>
</dbReference>
<dbReference type="Gene3D" id="3.40.50.10490">
    <property type="entry name" value="Glucose-6-phosphate isomerase like protein, domain 1"/>
    <property type="match status" value="2"/>
</dbReference>
<feature type="domain" description="SIS" evidence="5">
    <location>
        <begin position="45"/>
        <end position="206"/>
    </location>
</feature>
<dbReference type="InterPro" id="IPR035466">
    <property type="entry name" value="GlmS/AgaS_SIS"/>
</dbReference>
<dbReference type="InterPro" id="IPR035464">
    <property type="entry name" value="SIS_AgaS"/>
</dbReference>
<dbReference type="EMBL" id="FPAI01000001">
    <property type="protein sequence ID" value="SFS35150.1"/>
    <property type="molecule type" value="Genomic_DNA"/>
</dbReference>
<comment type="catalytic activity">
    <reaction evidence="4">
        <text>D-galactosamine 6-phosphate + H2O = D-tagatopyranose 1-phosphate + NH4(+)</text>
        <dbReference type="Rhea" id="RHEA:47680"/>
        <dbReference type="ChEBI" id="CHEBI:15377"/>
        <dbReference type="ChEBI" id="CHEBI:28938"/>
        <dbReference type="ChEBI" id="CHEBI:71674"/>
        <dbReference type="ChEBI" id="CHEBI:138150"/>
    </reaction>
</comment>
<proteinExistence type="inferred from homology"/>
<organism evidence="7 8">
    <name type="scientific">Halolactibacillus miurensis</name>
    <dbReference type="NCBI Taxonomy" id="306541"/>
    <lineage>
        <taxon>Bacteria</taxon>
        <taxon>Bacillati</taxon>
        <taxon>Bacillota</taxon>
        <taxon>Bacilli</taxon>
        <taxon>Bacillales</taxon>
        <taxon>Bacillaceae</taxon>
        <taxon>Halolactibacillus</taxon>
    </lineage>
</organism>
<dbReference type="GO" id="GO:1901135">
    <property type="term" value="P:carbohydrate derivative metabolic process"/>
    <property type="evidence" value="ECO:0007669"/>
    <property type="project" value="InterPro"/>
</dbReference>
<keyword evidence="2" id="KW-0677">Repeat</keyword>
<keyword evidence="3" id="KW-0378">Hydrolase</keyword>
<dbReference type="InterPro" id="IPR050303">
    <property type="entry name" value="GatZ_KbaZ_carbometab"/>
</dbReference>
<dbReference type="InterPro" id="IPR001347">
    <property type="entry name" value="SIS_dom"/>
</dbReference>
<keyword evidence="9" id="KW-1185">Reference proteome</keyword>
<dbReference type="EMBL" id="BJWJ01000001">
    <property type="protein sequence ID" value="GEM03121.1"/>
    <property type="molecule type" value="Genomic_DNA"/>
</dbReference>
<dbReference type="GO" id="GO:0016787">
    <property type="term" value="F:hydrolase activity"/>
    <property type="evidence" value="ECO:0007669"/>
    <property type="project" value="UniProtKB-KW"/>
</dbReference>
<dbReference type="CDD" id="cd05010">
    <property type="entry name" value="SIS_AgaS_like"/>
    <property type="match status" value="1"/>
</dbReference>
<dbReference type="GO" id="GO:0005886">
    <property type="term" value="C:plasma membrane"/>
    <property type="evidence" value="ECO:0007669"/>
    <property type="project" value="TreeGrafter"/>
</dbReference>
<protein>
    <submittedName>
        <fullName evidence="6 7">Tagatose-6-phosphate ketose</fullName>
    </submittedName>
</protein>
<dbReference type="SUPFAM" id="SSF53697">
    <property type="entry name" value="SIS domain"/>
    <property type="match status" value="1"/>
</dbReference>
<dbReference type="RefSeq" id="WP_089852721.1">
    <property type="nucleotide sequence ID" value="NZ_BJWJ01000001.1"/>
</dbReference>
<evidence type="ECO:0000259" key="5">
    <source>
        <dbReference type="PROSITE" id="PS51464"/>
    </source>
</evidence>
<dbReference type="CDD" id="cd05008">
    <property type="entry name" value="SIS_GlmS_GlmD_1"/>
    <property type="match status" value="1"/>
</dbReference>
<dbReference type="STRING" id="306541.SAMN05421668_101199"/>
<keyword evidence="7" id="KW-0413">Isomerase</keyword>
<dbReference type="PROSITE" id="PS51464">
    <property type="entry name" value="SIS"/>
    <property type="match status" value="2"/>
</dbReference>
<dbReference type="OrthoDB" id="9779207at2"/>
<dbReference type="InterPro" id="IPR046348">
    <property type="entry name" value="SIS_dom_sf"/>
</dbReference>
<dbReference type="PANTHER" id="PTHR32502">
    <property type="entry name" value="N-ACETYLGALACTOSAMINE PERMEASE II COMPONENT-RELATED"/>
    <property type="match status" value="1"/>
</dbReference>
<feature type="domain" description="SIS" evidence="5">
    <location>
        <begin position="219"/>
        <end position="371"/>
    </location>
</feature>
<dbReference type="GO" id="GO:0097367">
    <property type="term" value="F:carbohydrate derivative binding"/>
    <property type="evidence" value="ECO:0007669"/>
    <property type="project" value="InterPro"/>
</dbReference>
<dbReference type="PANTHER" id="PTHR32502:SF3">
    <property type="entry name" value="D-GALACTOSAMINE-6-PHOSPHATE DEAMINASE AGAS-RELATED"/>
    <property type="match status" value="1"/>
</dbReference>
<name>A0A1I6P4Z6_9BACI</name>
<comment type="similarity">
    <text evidence="1">Belongs to the SIS family. AgaS subfamily.</text>
</comment>
<dbReference type="AlphaFoldDB" id="A0A1I6P4Z6"/>
<dbReference type="GO" id="GO:0016853">
    <property type="term" value="F:isomerase activity"/>
    <property type="evidence" value="ECO:0007669"/>
    <property type="project" value="UniProtKB-KW"/>
</dbReference>
<dbReference type="Proteomes" id="UP000199139">
    <property type="component" value="Unassembled WGS sequence"/>
</dbReference>
<dbReference type="Pfam" id="PF01380">
    <property type="entry name" value="SIS"/>
    <property type="match status" value="2"/>
</dbReference>
<reference evidence="7 8" key="1">
    <citation type="submission" date="2016-10" db="EMBL/GenBank/DDBJ databases">
        <authorList>
            <person name="de Groot N.N."/>
        </authorList>
    </citation>
    <scope>NUCLEOTIDE SEQUENCE [LARGE SCALE GENOMIC DNA]</scope>
    <source>
        <strain evidence="7 8">DSM 17074</strain>
    </source>
</reference>
<evidence type="ECO:0000256" key="3">
    <source>
        <dbReference type="ARBA" id="ARBA00022801"/>
    </source>
</evidence>
<evidence type="ECO:0000313" key="9">
    <source>
        <dbReference type="Proteomes" id="UP000321773"/>
    </source>
</evidence>
<evidence type="ECO:0000313" key="7">
    <source>
        <dbReference type="EMBL" id="SFS35150.1"/>
    </source>
</evidence>
<accession>A0A1I6P4Z6</accession>
<evidence type="ECO:0000256" key="2">
    <source>
        <dbReference type="ARBA" id="ARBA00022737"/>
    </source>
</evidence>
<evidence type="ECO:0000313" key="8">
    <source>
        <dbReference type="Proteomes" id="UP000199139"/>
    </source>
</evidence>
<evidence type="ECO:0000256" key="1">
    <source>
        <dbReference type="ARBA" id="ARBA00007748"/>
    </source>
</evidence>
<evidence type="ECO:0000313" key="6">
    <source>
        <dbReference type="EMBL" id="GEM03121.1"/>
    </source>
</evidence>
<gene>
    <name evidence="6" type="primary">agaS</name>
    <name evidence="6" type="ORF">HMI01_01090</name>
    <name evidence="7" type="ORF">SAMN05421668_101199</name>
</gene>
<evidence type="ECO:0000256" key="4">
    <source>
        <dbReference type="ARBA" id="ARBA00029292"/>
    </source>
</evidence>
<sequence length="390" mass="43104">MFNLAEQDLEKLGAVHTASEIDQQPHVWRKMLTTLAEQKDTHQRFIQQLKEKHAHVRVIFTGAGTSAFAGDTLTPELNQSTTESTFRFESIATTDIVSNPYAYLKAHVPTVLVSFARSGNSPESVAAVNVTESIIDDFYQVVITCNSEGQLAVNTKGDDKSLLILTPPEAHDKSFAMTSSFTTMMVTAYSLFSETETEAVIEQSIKQAEQLLDVVGDYVDVVLEQSYERMVFLGSGLLGQLAHEGALKVLELTAGKVAATYETSLGFRHGPKSILNDQSLVVMFMSQDSYTRQYDRDLLNELANDNSGIKIAVVDYQHDDWVSERADFVIHLDVEKGPEVNDFSLALVYIIFPQVLAMKNSLKLSITPDNPSPSGLVNRVVQGVTIYPIN</sequence>
<reference evidence="6 9" key="2">
    <citation type="submission" date="2019-07" db="EMBL/GenBank/DDBJ databases">
        <title>Whole genome shotgun sequence of Halolactibacillus miurensis NBRC 100873.</title>
        <authorList>
            <person name="Hosoyama A."/>
            <person name="Uohara A."/>
            <person name="Ohji S."/>
            <person name="Ichikawa N."/>
        </authorList>
    </citation>
    <scope>NUCLEOTIDE SEQUENCE [LARGE SCALE GENOMIC DNA]</scope>
    <source>
        <strain evidence="6 9">NBRC 100873</strain>
    </source>
</reference>
<dbReference type="GO" id="GO:0009401">
    <property type="term" value="P:phosphoenolpyruvate-dependent sugar phosphotransferase system"/>
    <property type="evidence" value="ECO:0007669"/>
    <property type="project" value="TreeGrafter"/>
</dbReference>